<dbReference type="EMBL" id="KZ308281">
    <property type="protein sequence ID" value="KAG8226429.1"/>
    <property type="molecule type" value="Genomic_DNA"/>
</dbReference>
<keyword evidence="2" id="KW-1185">Reference proteome</keyword>
<dbReference type="Proteomes" id="UP000792457">
    <property type="component" value="Unassembled WGS sequence"/>
</dbReference>
<reference evidence="1" key="2">
    <citation type="submission" date="2017-10" db="EMBL/GenBank/DDBJ databases">
        <title>Ladona fulva Genome sequencing and assembly.</title>
        <authorList>
            <person name="Murali S."/>
            <person name="Richards S."/>
            <person name="Bandaranaike D."/>
            <person name="Bellair M."/>
            <person name="Blankenburg K."/>
            <person name="Chao H."/>
            <person name="Dinh H."/>
            <person name="Doddapaneni H."/>
            <person name="Dugan-Rocha S."/>
            <person name="Elkadiri S."/>
            <person name="Gnanaolivu R."/>
            <person name="Hernandez B."/>
            <person name="Skinner E."/>
            <person name="Javaid M."/>
            <person name="Lee S."/>
            <person name="Li M."/>
            <person name="Ming W."/>
            <person name="Munidasa M."/>
            <person name="Muniz J."/>
            <person name="Nguyen L."/>
            <person name="Hughes D."/>
            <person name="Osuji N."/>
            <person name="Pu L.-L."/>
            <person name="Puazo M."/>
            <person name="Qu C."/>
            <person name="Quiroz J."/>
            <person name="Raj R."/>
            <person name="Weissenberger G."/>
            <person name="Xin Y."/>
            <person name="Zou X."/>
            <person name="Han Y."/>
            <person name="Worley K."/>
            <person name="Muzny D."/>
            <person name="Gibbs R."/>
        </authorList>
    </citation>
    <scope>NUCLEOTIDE SEQUENCE</scope>
    <source>
        <strain evidence="1">Sampled in the wild</strain>
    </source>
</reference>
<sequence>MHFHFSQGMNISMTFSKPTSYVIITLMNTKTAKEMDLSKKYDGLSCSFPALSKNYSLMEVKAFKDEQCDDEIKYERRSYQEHPACWTIATKGESALLAQDTMSNDYEILLLYAKDCKEFMVTMESFRHVLGELCNVKMNRADSDAIIGILRAETENLKNLKEVLQSYGITGNQAKCYD</sequence>
<accession>A0A8K0P096</accession>
<protein>
    <submittedName>
        <fullName evidence="1">Uncharacterized protein</fullName>
    </submittedName>
</protein>
<name>A0A8K0P096_LADFU</name>
<evidence type="ECO:0000313" key="2">
    <source>
        <dbReference type="Proteomes" id="UP000792457"/>
    </source>
</evidence>
<reference evidence="1" key="1">
    <citation type="submission" date="2013-04" db="EMBL/GenBank/DDBJ databases">
        <authorList>
            <person name="Qu J."/>
            <person name="Murali S.C."/>
            <person name="Bandaranaike D."/>
            <person name="Bellair M."/>
            <person name="Blankenburg K."/>
            <person name="Chao H."/>
            <person name="Dinh H."/>
            <person name="Doddapaneni H."/>
            <person name="Downs B."/>
            <person name="Dugan-Rocha S."/>
            <person name="Elkadiri S."/>
            <person name="Gnanaolivu R.D."/>
            <person name="Hernandez B."/>
            <person name="Javaid M."/>
            <person name="Jayaseelan J.C."/>
            <person name="Lee S."/>
            <person name="Li M."/>
            <person name="Ming W."/>
            <person name="Munidasa M."/>
            <person name="Muniz J."/>
            <person name="Nguyen L."/>
            <person name="Ongeri F."/>
            <person name="Osuji N."/>
            <person name="Pu L.-L."/>
            <person name="Puazo M."/>
            <person name="Qu C."/>
            <person name="Quiroz J."/>
            <person name="Raj R."/>
            <person name="Weissenberger G."/>
            <person name="Xin Y."/>
            <person name="Zou X."/>
            <person name="Han Y."/>
            <person name="Richards S."/>
            <person name="Worley K."/>
            <person name="Muzny D."/>
            <person name="Gibbs R."/>
        </authorList>
    </citation>
    <scope>NUCLEOTIDE SEQUENCE</scope>
    <source>
        <strain evidence="1">Sampled in the wild</strain>
    </source>
</reference>
<gene>
    <name evidence="1" type="ORF">J437_LFUL007009</name>
</gene>
<proteinExistence type="predicted"/>
<comment type="caution">
    <text evidence="1">The sequence shown here is derived from an EMBL/GenBank/DDBJ whole genome shotgun (WGS) entry which is preliminary data.</text>
</comment>
<dbReference type="AlphaFoldDB" id="A0A8K0P096"/>
<organism evidence="1 2">
    <name type="scientific">Ladona fulva</name>
    <name type="common">Scarce chaser dragonfly</name>
    <name type="synonym">Libellula fulva</name>
    <dbReference type="NCBI Taxonomy" id="123851"/>
    <lineage>
        <taxon>Eukaryota</taxon>
        <taxon>Metazoa</taxon>
        <taxon>Ecdysozoa</taxon>
        <taxon>Arthropoda</taxon>
        <taxon>Hexapoda</taxon>
        <taxon>Insecta</taxon>
        <taxon>Pterygota</taxon>
        <taxon>Palaeoptera</taxon>
        <taxon>Odonata</taxon>
        <taxon>Epiprocta</taxon>
        <taxon>Anisoptera</taxon>
        <taxon>Libelluloidea</taxon>
        <taxon>Libellulidae</taxon>
        <taxon>Ladona</taxon>
    </lineage>
</organism>
<evidence type="ECO:0000313" key="1">
    <source>
        <dbReference type="EMBL" id="KAG8226429.1"/>
    </source>
</evidence>